<feature type="signal peptide" evidence="1">
    <location>
        <begin position="1"/>
        <end position="31"/>
    </location>
</feature>
<evidence type="ECO:0000313" key="3">
    <source>
        <dbReference type="Proteomes" id="UP000242427"/>
    </source>
</evidence>
<proteinExistence type="predicted"/>
<accession>A0A9X7JV92</accession>
<dbReference type="OrthoDB" id="3542365at2"/>
<evidence type="ECO:0008006" key="4">
    <source>
        <dbReference type="Google" id="ProtNLM"/>
    </source>
</evidence>
<evidence type="ECO:0000256" key="1">
    <source>
        <dbReference type="SAM" id="SignalP"/>
    </source>
</evidence>
<reference evidence="2 3" key="1">
    <citation type="submission" date="2018-03" db="EMBL/GenBank/DDBJ databases">
        <title>Chitinolytic properties of Streptosporangium nondiastaticum TBG75A20.</title>
        <authorList>
            <person name="Gayathri V."/>
            <person name="Shiburaj S."/>
        </authorList>
    </citation>
    <scope>NUCLEOTIDE SEQUENCE [LARGE SCALE GENOMIC DNA]</scope>
    <source>
        <strain evidence="2 3">TBG75A20</strain>
    </source>
</reference>
<keyword evidence="3" id="KW-1185">Reference proteome</keyword>
<dbReference type="Proteomes" id="UP000242427">
    <property type="component" value="Unassembled WGS sequence"/>
</dbReference>
<protein>
    <recommendedName>
        <fullName evidence="4">Secreted protein</fullName>
    </recommendedName>
</protein>
<evidence type="ECO:0000313" key="2">
    <source>
        <dbReference type="EMBL" id="PSJ30510.1"/>
    </source>
</evidence>
<dbReference type="EMBL" id="PXWG01000001">
    <property type="protein sequence ID" value="PSJ30510.1"/>
    <property type="molecule type" value="Genomic_DNA"/>
</dbReference>
<name>A0A9X7JV92_9ACTN</name>
<gene>
    <name evidence="2" type="ORF">B7P34_00345</name>
</gene>
<keyword evidence="1" id="KW-0732">Signal</keyword>
<feature type="chain" id="PRO_5040740957" description="Secreted protein" evidence="1">
    <location>
        <begin position="32"/>
        <end position="108"/>
    </location>
</feature>
<comment type="caution">
    <text evidence="2">The sequence shown here is derived from an EMBL/GenBank/DDBJ whole genome shotgun (WGS) entry which is preliminary data.</text>
</comment>
<sequence length="108" mass="11498">MRATLERAGRAALAPAMSLALLLGFPGTSPAATGVLTYADSQGVEHRRENPPDGSCIFFESPAVKVSNGTGTDAALYRDQNCTEFLVFVFKGTRLEFGGDRPQSIKFG</sequence>
<dbReference type="AlphaFoldDB" id="A0A9X7JV92"/>
<organism evidence="2 3">
    <name type="scientific">Streptosporangium nondiastaticum</name>
    <dbReference type="NCBI Taxonomy" id="35764"/>
    <lineage>
        <taxon>Bacteria</taxon>
        <taxon>Bacillati</taxon>
        <taxon>Actinomycetota</taxon>
        <taxon>Actinomycetes</taxon>
        <taxon>Streptosporangiales</taxon>
        <taxon>Streptosporangiaceae</taxon>
        <taxon>Streptosporangium</taxon>
    </lineage>
</organism>